<dbReference type="AlphaFoldDB" id="A0A1R3K2P7"/>
<organism evidence="2 3">
    <name type="scientific">Corchorus capsularis</name>
    <name type="common">Jute</name>
    <dbReference type="NCBI Taxonomy" id="210143"/>
    <lineage>
        <taxon>Eukaryota</taxon>
        <taxon>Viridiplantae</taxon>
        <taxon>Streptophyta</taxon>
        <taxon>Embryophyta</taxon>
        <taxon>Tracheophyta</taxon>
        <taxon>Spermatophyta</taxon>
        <taxon>Magnoliopsida</taxon>
        <taxon>eudicotyledons</taxon>
        <taxon>Gunneridae</taxon>
        <taxon>Pentapetalae</taxon>
        <taxon>rosids</taxon>
        <taxon>malvids</taxon>
        <taxon>Malvales</taxon>
        <taxon>Malvaceae</taxon>
        <taxon>Grewioideae</taxon>
        <taxon>Apeibeae</taxon>
        <taxon>Corchorus</taxon>
    </lineage>
</organism>
<keyword evidence="3" id="KW-1185">Reference proteome</keyword>
<dbReference type="EMBL" id="AWWV01006467">
    <property type="protein sequence ID" value="OMP01258.1"/>
    <property type="molecule type" value="Genomic_DNA"/>
</dbReference>
<protein>
    <submittedName>
        <fullName evidence="2">Uncharacterized protein</fullName>
    </submittedName>
</protein>
<feature type="non-terminal residue" evidence="2">
    <location>
        <position position="22"/>
    </location>
</feature>
<evidence type="ECO:0000313" key="3">
    <source>
        <dbReference type="Proteomes" id="UP000188268"/>
    </source>
</evidence>
<evidence type="ECO:0000313" key="2">
    <source>
        <dbReference type="EMBL" id="OMP01258.1"/>
    </source>
</evidence>
<comment type="caution">
    <text evidence="2">The sequence shown here is derived from an EMBL/GenBank/DDBJ whole genome shotgun (WGS) entry which is preliminary data.</text>
</comment>
<sequence length="22" mass="2220">MGIGSDTSGKDSSGFLKFTTSP</sequence>
<gene>
    <name evidence="2" type="ORF">CCACVL1_03130</name>
</gene>
<reference evidence="2 3" key="1">
    <citation type="submission" date="2013-09" db="EMBL/GenBank/DDBJ databases">
        <title>Corchorus capsularis genome sequencing.</title>
        <authorList>
            <person name="Alam M."/>
            <person name="Haque M.S."/>
            <person name="Islam M.S."/>
            <person name="Emdad E.M."/>
            <person name="Islam M.M."/>
            <person name="Ahmed B."/>
            <person name="Halim A."/>
            <person name="Hossen Q.M.M."/>
            <person name="Hossain M.Z."/>
            <person name="Ahmed R."/>
            <person name="Khan M.M."/>
            <person name="Islam R."/>
            <person name="Rashid M.M."/>
            <person name="Khan S.A."/>
            <person name="Rahman M.S."/>
            <person name="Alam M."/>
        </authorList>
    </citation>
    <scope>NUCLEOTIDE SEQUENCE [LARGE SCALE GENOMIC DNA]</scope>
    <source>
        <strain evidence="3">cv. CVL-1</strain>
        <tissue evidence="2">Whole seedling</tissue>
    </source>
</reference>
<evidence type="ECO:0000256" key="1">
    <source>
        <dbReference type="SAM" id="MobiDB-lite"/>
    </source>
</evidence>
<proteinExistence type="predicted"/>
<feature type="compositionally biased region" description="Polar residues" evidence="1">
    <location>
        <begin position="1"/>
        <end position="11"/>
    </location>
</feature>
<dbReference type="Proteomes" id="UP000188268">
    <property type="component" value="Unassembled WGS sequence"/>
</dbReference>
<feature type="region of interest" description="Disordered" evidence="1">
    <location>
        <begin position="1"/>
        <end position="22"/>
    </location>
</feature>
<accession>A0A1R3K2P7</accession>
<name>A0A1R3K2P7_COCAP</name>
<dbReference type="Gramene" id="OMP01258">
    <property type="protein sequence ID" value="OMP01258"/>
    <property type="gene ID" value="CCACVL1_03130"/>
</dbReference>